<name>A0ABQ3WRD0_9ACTN</name>
<accession>A0ABQ3WRD0</accession>
<protein>
    <submittedName>
        <fullName evidence="1">Uncharacterized protein</fullName>
    </submittedName>
</protein>
<comment type="caution">
    <text evidence="1">The sequence shown here is derived from an EMBL/GenBank/DDBJ whole genome shotgun (WGS) entry which is preliminary data.</text>
</comment>
<evidence type="ECO:0000313" key="1">
    <source>
        <dbReference type="EMBL" id="GID48731.1"/>
    </source>
</evidence>
<gene>
    <name evidence="1" type="ORF">Aca07nite_60060</name>
</gene>
<organism evidence="1">
    <name type="scientific">Actinoplanes campanulatus</name>
    <dbReference type="NCBI Taxonomy" id="113559"/>
    <lineage>
        <taxon>Bacteria</taxon>
        <taxon>Bacillati</taxon>
        <taxon>Actinomycetota</taxon>
        <taxon>Actinomycetes</taxon>
        <taxon>Micromonosporales</taxon>
        <taxon>Micromonosporaceae</taxon>
        <taxon>Actinoplanes</taxon>
    </lineage>
</organism>
<proteinExistence type="predicted"/>
<sequence length="113" mass="11266">MTGIGSPSTVNLVTLNWAGRPARTASIRHRAADSGKPSPCGGLNVPQSVRPTVALGAVVGAVGRGEGSGPPHAASVAHANAVPSIRFIASVPSPLILDAASTGQRVPEFRQAG</sequence>
<dbReference type="EMBL" id="BOMF01000107">
    <property type="protein sequence ID" value="GID48731.1"/>
    <property type="molecule type" value="Genomic_DNA"/>
</dbReference>
<reference evidence="1" key="1">
    <citation type="submission" date="2021-01" db="EMBL/GenBank/DDBJ databases">
        <title>Whole genome shotgun sequence of Actinoplanes capillaceus NBRC 16408.</title>
        <authorList>
            <person name="Komaki H."/>
            <person name="Tamura T."/>
        </authorList>
    </citation>
    <scope>NUCLEOTIDE SEQUENCE [LARGE SCALE GENOMIC DNA]</scope>
    <source>
        <strain evidence="1">NBRC 16408</strain>
    </source>
</reference>